<dbReference type="PANTHER" id="PTHR45641">
    <property type="entry name" value="TETRATRICOPEPTIDE REPEAT PROTEIN (AFU_ORTHOLOGUE AFUA_6G03870)"/>
    <property type="match status" value="1"/>
</dbReference>
<feature type="repeat" description="TPR" evidence="3">
    <location>
        <begin position="1354"/>
        <end position="1387"/>
    </location>
</feature>
<dbReference type="SUPFAM" id="SSF52540">
    <property type="entry name" value="P-loop containing nucleoside triphosphate hydrolases"/>
    <property type="match status" value="1"/>
</dbReference>
<evidence type="ECO:0000313" key="6">
    <source>
        <dbReference type="Proteomes" id="UP001159405"/>
    </source>
</evidence>
<protein>
    <recommendedName>
        <fullName evidence="4">NACHT domain-containing protein</fullName>
    </recommendedName>
</protein>
<keyword evidence="1" id="KW-0677">Repeat</keyword>
<dbReference type="EMBL" id="CALNXK010000676">
    <property type="protein sequence ID" value="CAH3189037.1"/>
    <property type="molecule type" value="Genomic_DNA"/>
</dbReference>
<sequence>SHLSRPILTPEMALKAFSDEQLNFFNFASLVLNEFPKILRKTFKTMWDNTYGHRPGFQLWDDSPAVRNMFDCEEAKSGKKTKVPVLLSYNEWDCTSLFQATIFAWSFALPASTGSFTRLSDLYVKPCAVPYGSFHACVVSPGGNMAQTFALAIDQLRLLRNSLCHSTSSEMDKATFDQRVNYAKEAFQALGVPTAPIDALSSLTESDFPTTKVRQLEKSIREETREYIKFLEEMSSDVIEMKTLLNAVKQTVDNTSNKEDIAMLEQKIAKLQVAQRESLRPSLSIPSLPAMVPNFTGRQSECEEITSYVTSESTRLMSIWGSPGFGKTSVAIAVGHDLQSKGLPVCWVSLRELKSKTDLVSKLLSFVKPSVRNDHLSSSYPTLDDQLCLLLSEISDRSIFILDNADNLLEDGEPGVKKEVIELLKEILRRSKATIFALTTRESLGFLSVDLQGHESVRIRPLDEDSAKTLVKALLPTASSSDCTRILQICGFVPFAIKLLCSSISEGEAEPSQYLDEFMQFASTASIAEMLDRPDYPDEYRLQSLFELSFERLTAQEKKALVSLSILPENFGTEVAAVVLDEKNLQAKKLLHGLRRKSLLDLDVKQEVFTMHKLLQSFAREKGGNEMKDTVLKSKDRLNAFYVSLFHKLNEQFLTGHSMIAFLKFYEDEQSIIQSLLNRLANAKTASTVFDVLSKGELFLATLFFNEASTFNKIYDSAIEATKRFETNESYSRLLVSKAFSEVCWGARGNTVQLLCRAKEAEAEALPSISLSELQGKRLCYLGINHLVNGNTEDGIRNLQDALQMFNGSPDQKSLRLITLQILAIFSPFQKTSTELNELPRNAAEDTDQLPLLSLKQGKGRKLSNVTENQRGVIGVSDNPLKLEMIFVVSQTMQNLFDADTKQHFTNILHEMLSEIEREEHISVGVCKFHRQLLSVLDKMEDTTLLCEMRISFHQKALDRCSENTPSYQVHKEALATYYEDLAKTQHSLGNFNAALNSYQHALDIRLKLFGEEHASTAGSYNNLGTSQHSLGNFDAALDSKQHALDIRLTLFGEEHASTADSYNNLGTTQHSLGNFNAALNSYQHALDIRLKLFGEEHASTADSYNNLGTTQHSLGNFNAALDSKQHALDIRLTLFGEEHASTADSYNNLGTTQHSLGNFNVALNSYQHALDIRLKLFGEEHASTADSYNNLGTTQHSLGNFNAALDSKQHALDIRLTLFGEEHASTADSYNNLGTTQYSLGNFNAALDIYQHALDIRLKLFGEEHASTADSYNNLGNTQYSLGNFNAALDSAQHALDIRLTLFGEEHASTADSYNNLGITQHSLGNFDAALDIYQHALDIRLKLFGEEHASTADSYNNLGTSQYSLGNFNAALDIYQHALDIRLKLFGEEHASTADSYNNLGNTQYSLGNFNAALDIYQHALDIRLGEEHASTADSYNNLGTTQHSLGNFNAALDSKQHALDIRLKLFGEEHASTADSYYSLGITQHSLGNFNAALDSKQHALDIRLKLFGEEHASTADKHASTADSYNNLGTTQHSLGNFNAALDSKQHALDIRLKLFGEEHASTADSYYSLGITQHSLGNFNAALDSKQHALDIRLKLFGEEHASTADSYYSLSITQHSLGNFDAALDSKQHALDICLKVFGEEH</sequence>
<feature type="non-terminal residue" evidence="5">
    <location>
        <position position="1648"/>
    </location>
</feature>
<organism evidence="5 6">
    <name type="scientific">Porites lobata</name>
    <dbReference type="NCBI Taxonomy" id="104759"/>
    <lineage>
        <taxon>Eukaryota</taxon>
        <taxon>Metazoa</taxon>
        <taxon>Cnidaria</taxon>
        <taxon>Anthozoa</taxon>
        <taxon>Hexacorallia</taxon>
        <taxon>Scleractinia</taxon>
        <taxon>Fungiina</taxon>
        <taxon>Poritidae</taxon>
        <taxon>Porites</taxon>
    </lineage>
</organism>
<dbReference type="SUPFAM" id="SSF48452">
    <property type="entry name" value="TPR-like"/>
    <property type="match status" value="6"/>
</dbReference>
<dbReference type="Pfam" id="PF13424">
    <property type="entry name" value="TPR_12"/>
    <property type="match status" value="7"/>
</dbReference>
<evidence type="ECO:0000259" key="4">
    <source>
        <dbReference type="Pfam" id="PF05729"/>
    </source>
</evidence>
<accession>A0ABN8SBF9</accession>
<dbReference type="Gene3D" id="3.40.50.300">
    <property type="entry name" value="P-loop containing nucleotide triphosphate hydrolases"/>
    <property type="match status" value="1"/>
</dbReference>
<evidence type="ECO:0000256" key="1">
    <source>
        <dbReference type="ARBA" id="ARBA00022737"/>
    </source>
</evidence>
<dbReference type="Pfam" id="PF05729">
    <property type="entry name" value="NACHT"/>
    <property type="match status" value="1"/>
</dbReference>
<dbReference type="Proteomes" id="UP001159405">
    <property type="component" value="Unassembled WGS sequence"/>
</dbReference>
<dbReference type="InterPro" id="IPR027417">
    <property type="entry name" value="P-loop_NTPase"/>
</dbReference>
<dbReference type="InterPro" id="IPR007111">
    <property type="entry name" value="NACHT_NTPase"/>
</dbReference>
<feature type="repeat" description="TPR" evidence="3">
    <location>
        <begin position="1312"/>
        <end position="1345"/>
    </location>
</feature>
<name>A0ABN8SBF9_9CNID</name>
<feature type="repeat" description="TPR" evidence="3">
    <location>
        <begin position="1270"/>
        <end position="1303"/>
    </location>
</feature>
<feature type="repeat" description="TPR" evidence="3">
    <location>
        <begin position="1060"/>
        <end position="1093"/>
    </location>
</feature>
<gene>
    <name evidence="5" type="ORF">PLOB_00042109</name>
</gene>
<dbReference type="InterPro" id="IPR036388">
    <property type="entry name" value="WH-like_DNA-bd_sf"/>
</dbReference>
<dbReference type="PROSITE" id="PS50005">
    <property type="entry name" value="TPR"/>
    <property type="match status" value="7"/>
</dbReference>
<reference evidence="5 6" key="1">
    <citation type="submission" date="2022-05" db="EMBL/GenBank/DDBJ databases">
        <authorList>
            <consortium name="Genoscope - CEA"/>
            <person name="William W."/>
        </authorList>
    </citation>
    <scope>NUCLEOTIDE SEQUENCE [LARGE SCALE GENOMIC DNA]</scope>
</reference>
<dbReference type="SMART" id="SM00028">
    <property type="entry name" value="TPR"/>
    <property type="match status" value="17"/>
</dbReference>
<feature type="domain" description="NACHT" evidence="4">
    <location>
        <begin position="316"/>
        <end position="474"/>
    </location>
</feature>
<feature type="non-terminal residue" evidence="5">
    <location>
        <position position="1"/>
    </location>
</feature>
<evidence type="ECO:0000256" key="3">
    <source>
        <dbReference type="PROSITE-ProRule" id="PRU00339"/>
    </source>
</evidence>
<feature type="repeat" description="TPR" evidence="3">
    <location>
        <begin position="1396"/>
        <end position="1429"/>
    </location>
</feature>
<evidence type="ECO:0000256" key="2">
    <source>
        <dbReference type="ARBA" id="ARBA00022803"/>
    </source>
</evidence>
<feature type="repeat" description="TPR" evidence="3">
    <location>
        <begin position="1144"/>
        <end position="1177"/>
    </location>
</feature>
<feature type="repeat" description="TPR" evidence="3">
    <location>
        <begin position="1228"/>
        <end position="1261"/>
    </location>
</feature>
<evidence type="ECO:0000313" key="5">
    <source>
        <dbReference type="EMBL" id="CAH3189037.1"/>
    </source>
</evidence>
<dbReference type="InterPro" id="IPR011990">
    <property type="entry name" value="TPR-like_helical_dom_sf"/>
</dbReference>
<dbReference type="Pfam" id="PF13374">
    <property type="entry name" value="TPR_10"/>
    <property type="match status" value="2"/>
</dbReference>
<proteinExistence type="predicted"/>
<dbReference type="PANTHER" id="PTHR45641:SF1">
    <property type="entry name" value="AAA+ ATPASE DOMAIN-CONTAINING PROTEIN"/>
    <property type="match status" value="1"/>
</dbReference>
<keyword evidence="6" id="KW-1185">Reference proteome</keyword>
<dbReference type="InterPro" id="IPR019734">
    <property type="entry name" value="TPR_rpt"/>
</dbReference>
<dbReference type="Gene3D" id="1.25.40.10">
    <property type="entry name" value="Tetratricopeptide repeat domain"/>
    <property type="match status" value="6"/>
</dbReference>
<dbReference type="Gene3D" id="1.10.10.10">
    <property type="entry name" value="Winged helix-like DNA-binding domain superfamily/Winged helix DNA-binding domain"/>
    <property type="match status" value="1"/>
</dbReference>
<keyword evidence="2 3" id="KW-0802">TPR repeat</keyword>
<comment type="caution">
    <text evidence="5">The sequence shown here is derived from an EMBL/GenBank/DDBJ whole genome shotgun (WGS) entry which is preliminary data.</text>
</comment>